<evidence type="ECO:0000256" key="2">
    <source>
        <dbReference type="ARBA" id="ARBA00023125"/>
    </source>
</evidence>
<sequence length="500" mass="55816">MTFHGRPSRNCFHCRQRRIKCDKARPACSQCKRAGKECSGYRDEKALVFRDENARIIRRVKTAKGQALVETQAPGTVSEASCVSQENVSRLNPRGLVPVLARPMSITARDIDEHGLLFFVHNFSAAPIFDGSFAGQYRKTIYEEVEVDASLRNSIISIGLAALSNVNRDPALLSQARRRYGVSLNEVRRILGNLPYPNVAGLLRMILMLAIFEVSSTASGLAINATTGVHMIMQCFPFPQTKKYTIQAELWFYFSVFINYFQTGGSVPRELDGWSFQPIASPSNEMWPGVGLMDIFVKLVRLCASLPHHQAGKGEEVVLREARALETELRLWRDRVPAEWSLTVKDATDRPGTFYGQYHVYQNAWVPRVLNHYYLGRLLVNELILAYIPKLEAPRPEWAEQKERSLSVISQLAADICAGIASQGIDQGRSMLRGFFMTTYPLMVAASATGVSDALRNWVVEKLRAIGNCLGIRQALAAIPRIEMATALGVQIGFKPKPGH</sequence>
<keyword evidence="3" id="KW-0804">Transcription</keyword>
<dbReference type="Proteomes" id="UP001610334">
    <property type="component" value="Unassembled WGS sequence"/>
</dbReference>
<evidence type="ECO:0000256" key="3">
    <source>
        <dbReference type="ARBA" id="ARBA00023163"/>
    </source>
</evidence>
<dbReference type="Pfam" id="PF00172">
    <property type="entry name" value="Zn_clus"/>
    <property type="match status" value="1"/>
</dbReference>
<dbReference type="CDD" id="cd12148">
    <property type="entry name" value="fungal_TF_MHR"/>
    <property type="match status" value="1"/>
</dbReference>
<evidence type="ECO:0000313" key="7">
    <source>
        <dbReference type="Proteomes" id="UP001610334"/>
    </source>
</evidence>
<gene>
    <name evidence="6" type="ORF">BJX63DRAFT_424012</name>
</gene>
<dbReference type="EMBL" id="JBFXLT010000094">
    <property type="protein sequence ID" value="KAL2809171.1"/>
    <property type="molecule type" value="Genomic_DNA"/>
</dbReference>
<keyword evidence="2" id="KW-0238">DNA-binding</keyword>
<dbReference type="Gene3D" id="4.10.240.10">
    <property type="entry name" value="Zn(2)-C6 fungal-type DNA-binding domain"/>
    <property type="match status" value="1"/>
</dbReference>
<dbReference type="SMART" id="SM00066">
    <property type="entry name" value="GAL4"/>
    <property type="match status" value="1"/>
</dbReference>
<comment type="caution">
    <text evidence="6">The sequence shown here is derived from an EMBL/GenBank/DDBJ whole genome shotgun (WGS) entry which is preliminary data.</text>
</comment>
<dbReference type="PANTHER" id="PTHR38791">
    <property type="entry name" value="ZN(II)2CYS6 TRANSCRIPTION FACTOR (EUROFUNG)-RELATED-RELATED"/>
    <property type="match status" value="1"/>
</dbReference>
<accession>A0ABR4H196</accession>
<reference evidence="6 7" key="1">
    <citation type="submission" date="2024-07" db="EMBL/GenBank/DDBJ databases">
        <title>Section-level genome sequencing and comparative genomics of Aspergillus sections Usti and Cavernicolus.</title>
        <authorList>
            <consortium name="Lawrence Berkeley National Laboratory"/>
            <person name="Nybo J.L."/>
            <person name="Vesth T.C."/>
            <person name="Theobald S."/>
            <person name="Frisvad J.C."/>
            <person name="Larsen T.O."/>
            <person name="Kjaerboelling I."/>
            <person name="Rothschild-Mancinelli K."/>
            <person name="Lyhne E.K."/>
            <person name="Kogle M.E."/>
            <person name="Barry K."/>
            <person name="Clum A."/>
            <person name="Na H."/>
            <person name="Ledsgaard L."/>
            <person name="Lin J."/>
            <person name="Lipzen A."/>
            <person name="Kuo A."/>
            <person name="Riley R."/>
            <person name="Mondo S."/>
            <person name="Labutti K."/>
            <person name="Haridas S."/>
            <person name="Pangalinan J."/>
            <person name="Salamov A.A."/>
            <person name="Simmons B.A."/>
            <person name="Magnuson J.K."/>
            <person name="Chen J."/>
            <person name="Drula E."/>
            <person name="Henrissat B."/>
            <person name="Wiebenga A."/>
            <person name="Lubbers R.J."/>
            <person name="Gomes A.C."/>
            <person name="Makela M.R."/>
            <person name="Stajich J."/>
            <person name="Grigoriev I.V."/>
            <person name="Mortensen U.H."/>
            <person name="De Vries R.P."/>
            <person name="Baker S.E."/>
            <person name="Andersen M.R."/>
        </authorList>
    </citation>
    <scope>NUCLEOTIDE SEQUENCE [LARGE SCALE GENOMIC DNA]</scope>
    <source>
        <strain evidence="6 7">CBS 588.65</strain>
    </source>
</reference>
<dbReference type="InterPro" id="IPR053175">
    <property type="entry name" value="DHMBA_Reg_Transcription_Factor"/>
</dbReference>
<dbReference type="SUPFAM" id="SSF57701">
    <property type="entry name" value="Zn2/Cys6 DNA-binding domain"/>
    <property type="match status" value="1"/>
</dbReference>
<protein>
    <recommendedName>
        <fullName evidence="5">Zn(2)-C6 fungal-type domain-containing protein</fullName>
    </recommendedName>
</protein>
<feature type="domain" description="Zn(2)-C6 fungal-type" evidence="5">
    <location>
        <begin position="10"/>
        <end position="39"/>
    </location>
</feature>
<proteinExistence type="predicted"/>
<evidence type="ECO:0000259" key="5">
    <source>
        <dbReference type="PROSITE" id="PS50048"/>
    </source>
</evidence>
<evidence type="ECO:0000313" key="6">
    <source>
        <dbReference type="EMBL" id="KAL2809171.1"/>
    </source>
</evidence>
<organism evidence="6 7">
    <name type="scientific">Aspergillus granulosus</name>
    <dbReference type="NCBI Taxonomy" id="176169"/>
    <lineage>
        <taxon>Eukaryota</taxon>
        <taxon>Fungi</taxon>
        <taxon>Dikarya</taxon>
        <taxon>Ascomycota</taxon>
        <taxon>Pezizomycotina</taxon>
        <taxon>Eurotiomycetes</taxon>
        <taxon>Eurotiomycetidae</taxon>
        <taxon>Eurotiales</taxon>
        <taxon>Aspergillaceae</taxon>
        <taxon>Aspergillus</taxon>
        <taxon>Aspergillus subgen. Nidulantes</taxon>
    </lineage>
</organism>
<evidence type="ECO:0000256" key="1">
    <source>
        <dbReference type="ARBA" id="ARBA00023015"/>
    </source>
</evidence>
<keyword evidence="7" id="KW-1185">Reference proteome</keyword>
<dbReference type="InterPro" id="IPR036864">
    <property type="entry name" value="Zn2-C6_fun-type_DNA-bd_sf"/>
</dbReference>
<name>A0ABR4H196_9EURO</name>
<dbReference type="PANTHER" id="PTHR38791:SF5">
    <property type="entry name" value="TRANSCRIPTION FACTOR DBAG-RELATED"/>
    <property type="match status" value="1"/>
</dbReference>
<keyword evidence="4" id="KW-0539">Nucleus</keyword>
<keyword evidence="1" id="KW-0805">Transcription regulation</keyword>
<dbReference type="InterPro" id="IPR001138">
    <property type="entry name" value="Zn2Cys6_DnaBD"/>
</dbReference>
<dbReference type="CDD" id="cd00067">
    <property type="entry name" value="GAL4"/>
    <property type="match status" value="1"/>
</dbReference>
<evidence type="ECO:0000256" key="4">
    <source>
        <dbReference type="ARBA" id="ARBA00023242"/>
    </source>
</evidence>
<dbReference type="PROSITE" id="PS50048">
    <property type="entry name" value="ZN2_CY6_FUNGAL_2"/>
    <property type="match status" value="1"/>
</dbReference>